<name>A0A316Z9Y1_9BASI</name>
<feature type="chain" id="PRO_5016377858" description="Extracellular membrane protein CFEM domain-containing protein" evidence="1">
    <location>
        <begin position="16"/>
        <end position="110"/>
    </location>
</feature>
<evidence type="ECO:0008006" key="4">
    <source>
        <dbReference type="Google" id="ProtNLM"/>
    </source>
</evidence>
<gene>
    <name evidence="2" type="ORF">FA09DRAFT_329654</name>
</gene>
<evidence type="ECO:0000313" key="3">
    <source>
        <dbReference type="Proteomes" id="UP000245946"/>
    </source>
</evidence>
<dbReference type="AlphaFoldDB" id="A0A316Z9Y1"/>
<organism evidence="2 3">
    <name type="scientific">Tilletiopsis washingtonensis</name>
    <dbReference type="NCBI Taxonomy" id="58919"/>
    <lineage>
        <taxon>Eukaryota</taxon>
        <taxon>Fungi</taxon>
        <taxon>Dikarya</taxon>
        <taxon>Basidiomycota</taxon>
        <taxon>Ustilaginomycotina</taxon>
        <taxon>Exobasidiomycetes</taxon>
        <taxon>Entylomatales</taxon>
        <taxon>Entylomatales incertae sedis</taxon>
        <taxon>Tilletiopsis</taxon>
    </lineage>
</organism>
<keyword evidence="1" id="KW-0732">Signal</keyword>
<dbReference type="Proteomes" id="UP000245946">
    <property type="component" value="Unassembled WGS sequence"/>
</dbReference>
<reference evidence="2 3" key="1">
    <citation type="journal article" date="2018" name="Mol. Biol. Evol.">
        <title>Broad Genomic Sampling Reveals a Smut Pathogenic Ancestry of the Fungal Clade Ustilaginomycotina.</title>
        <authorList>
            <person name="Kijpornyongpan T."/>
            <person name="Mondo S.J."/>
            <person name="Barry K."/>
            <person name="Sandor L."/>
            <person name="Lee J."/>
            <person name="Lipzen A."/>
            <person name="Pangilinan J."/>
            <person name="LaButti K."/>
            <person name="Hainaut M."/>
            <person name="Henrissat B."/>
            <person name="Grigoriev I.V."/>
            <person name="Spatafora J.W."/>
            <person name="Aime M.C."/>
        </authorList>
    </citation>
    <scope>NUCLEOTIDE SEQUENCE [LARGE SCALE GENOMIC DNA]</scope>
    <source>
        <strain evidence="2 3">MCA 4186</strain>
    </source>
</reference>
<sequence>MLLLMPLALWLPAGAAVSQTLRHPECAALHVDGQERAALPSCCRLAKSEASCLMQAASSPGAMKIACCFGCDDPVYRAACMSAQTDRLEHGVLPLREATVRKPRSWARIS</sequence>
<dbReference type="RefSeq" id="XP_025598886.1">
    <property type="nucleotide sequence ID" value="XM_025742268.1"/>
</dbReference>
<feature type="signal peptide" evidence="1">
    <location>
        <begin position="1"/>
        <end position="15"/>
    </location>
</feature>
<accession>A0A316Z9Y1</accession>
<proteinExistence type="predicted"/>
<dbReference type="EMBL" id="KZ819291">
    <property type="protein sequence ID" value="PWN98607.1"/>
    <property type="molecule type" value="Genomic_DNA"/>
</dbReference>
<evidence type="ECO:0000256" key="1">
    <source>
        <dbReference type="SAM" id="SignalP"/>
    </source>
</evidence>
<protein>
    <recommendedName>
        <fullName evidence="4">Extracellular membrane protein CFEM domain-containing protein</fullName>
    </recommendedName>
</protein>
<keyword evidence="3" id="KW-1185">Reference proteome</keyword>
<dbReference type="GeneID" id="37269812"/>
<evidence type="ECO:0000313" key="2">
    <source>
        <dbReference type="EMBL" id="PWN98607.1"/>
    </source>
</evidence>